<dbReference type="PROSITE" id="PS50404">
    <property type="entry name" value="GST_NTER"/>
    <property type="match status" value="1"/>
</dbReference>
<evidence type="ECO:0000256" key="8">
    <source>
        <dbReference type="SAM" id="MobiDB-lite"/>
    </source>
</evidence>
<comment type="function">
    <text evidence="1">GST isoenzymes appear to play a central role in the parasite detoxification system. Other functions are also suspected including a role in increasing the solubility of haematin in the parasite gut.</text>
</comment>
<dbReference type="SUPFAM" id="SSF47616">
    <property type="entry name" value="GST C-terminal domain-like"/>
    <property type="match status" value="1"/>
</dbReference>
<dbReference type="Pfam" id="PF00043">
    <property type="entry name" value="GST_C"/>
    <property type="match status" value="1"/>
</dbReference>
<reference evidence="12 13" key="1">
    <citation type="journal article" date="2022" name="Front. Cell. Infect. Microbiol.">
        <title>The Genomes of Two Strains of Taenia crassiceps the Animal Model for the Study of Human Cysticercosis.</title>
        <authorList>
            <person name="Bobes R.J."/>
            <person name="Estrada K."/>
            <person name="Rios-Valencia D.G."/>
            <person name="Calderon-Gallegos A."/>
            <person name="de la Torre P."/>
            <person name="Carrero J.C."/>
            <person name="Sanchez-Flores A."/>
            <person name="Laclette J.P."/>
        </authorList>
    </citation>
    <scope>NUCLEOTIDE SEQUENCE [LARGE SCALE GENOMIC DNA]</scope>
    <source>
        <strain evidence="12">WFUcys</strain>
    </source>
</reference>
<sequence length="534" mass="60358">MSPSGKLYTPPDYHKTLRAQLAAAYSGVPLELVEYCPGVSPLPDEAKYCPPEVAPIFHSEDGTTLFDANAIAYFLGNKQLRGGEYEYYVTQWASFTDHILMPSIAAWLYPIIGATNYNMNQVNKGQENVKKALTFMNDFLASRAYFVGEHVTQADLTLFSALKLLFEKLLDEAGRGAYPHLVRWYTTIASQPEVKSVVGEMILCEKPVVFDPKNAPKHEKQKKVKNQEKQHENKLQPKKEAPKAPESDLEEGEDKPAPESRNNPLAQLPAGTFNYNDFKKVFSNEDCTTVAIPFFWKTFDPTTDSIWYCEYNYPEELKLTFMSANLLRGMFQRLEKMQRFSFAIMHVYGENNKSTIGGIWVWRGTGLIFDLSEDLQTDYESYTWTKLDPDSPDTKAKIADFFALGEVSVSAPTEVRAPCRGFWWRQACILDAQPIGGWVFARTFDQVHWLVGVVVSPLLEFVVGKATERLTAWEAFFCKDEFTTKLDLMRELGDEMVIGGSWGGIVGSRGLQTVGDVDVCDPDFYPHPVDENSD</sequence>
<dbReference type="InterPro" id="IPR036433">
    <property type="entry name" value="EF1B_G_C_sf"/>
</dbReference>
<feature type="domain" description="EF-1-gamma C-terminal" evidence="9">
    <location>
        <begin position="261"/>
        <end position="421"/>
    </location>
</feature>
<comment type="similarity">
    <text evidence="3">Belongs to the GST superfamily. Mu family.</text>
</comment>
<protein>
    <submittedName>
        <fullName evidence="12">Elongation factor 1-gamma</fullName>
    </submittedName>
</protein>
<feature type="domain" description="GST N-terminal" evidence="10">
    <location>
        <begin position="3"/>
        <end position="83"/>
    </location>
</feature>
<feature type="domain" description="GST C-terminal" evidence="11">
    <location>
        <begin position="82"/>
        <end position="224"/>
    </location>
</feature>
<comment type="function">
    <text evidence="2">Conjugation of reduced glutathione to a wide number of exogenous and endogenous hydrophobic electrophiles.</text>
</comment>
<evidence type="ECO:0000313" key="13">
    <source>
        <dbReference type="Proteomes" id="UP001651158"/>
    </source>
</evidence>
<dbReference type="InterPro" id="IPR050802">
    <property type="entry name" value="EF-GSTs"/>
</dbReference>
<gene>
    <name evidence="12" type="ORF">TcWFU_007814</name>
</gene>
<evidence type="ECO:0000313" key="12">
    <source>
        <dbReference type="EMBL" id="KAL5109254.1"/>
    </source>
</evidence>
<evidence type="ECO:0000256" key="1">
    <source>
        <dbReference type="ARBA" id="ARBA00002446"/>
    </source>
</evidence>
<dbReference type="SMART" id="SM01183">
    <property type="entry name" value="EF1G"/>
    <property type="match status" value="1"/>
</dbReference>
<dbReference type="Pfam" id="PF00647">
    <property type="entry name" value="EF1G"/>
    <property type="match status" value="1"/>
</dbReference>
<dbReference type="Gene3D" id="1.20.1050.10">
    <property type="match status" value="1"/>
</dbReference>
<dbReference type="GO" id="GO:0003746">
    <property type="term" value="F:translation elongation factor activity"/>
    <property type="evidence" value="ECO:0007669"/>
    <property type="project" value="UniProtKB-KW"/>
</dbReference>
<dbReference type="InterPro" id="IPR004046">
    <property type="entry name" value="GST_C"/>
</dbReference>
<keyword evidence="6 7" id="KW-0648">Protein biosynthesis</keyword>
<dbReference type="Proteomes" id="UP001651158">
    <property type="component" value="Unassembled WGS sequence"/>
</dbReference>
<evidence type="ECO:0000259" key="11">
    <source>
        <dbReference type="PROSITE" id="PS50405"/>
    </source>
</evidence>
<dbReference type="InterPro" id="IPR001662">
    <property type="entry name" value="EF1B_G_C"/>
</dbReference>
<dbReference type="Gene3D" id="3.30.70.1010">
    <property type="entry name" value="Translation elongation factor EF1B, gamma chain, conserved domain"/>
    <property type="match status" value="1"/>
</dbReference>
<evidence type="ECO:0000256" key="2">
    <source>
        <dbReference type="ARBA" id="ARBA00003701"/>
    </source>
</evidence>
<dbReference type="InterPro" id="IPR036249">
    <property type="entry name" value="Thioredoxin-like_sf"/>
</dbReference>
<dbReference type="InterPro" id="IPR010987">
    <property type="entry name" value="Glutathione-S-Trfase_C-like"/>
</dbReference>
<feature type="compositionally biased region" description="Basic and acidic residues" evidence="8">
    <location>
        <begin position="225"/>
        <end position="246"/>
    </location>
</feature>
<dbReference type="PANTHER" id="PTHR43986:SF1">
    <property type="entry name" value="ELONGATION FACTOR 1-GAMMA"/>
    <property type="match status" value="1"/>
</dbReference>
<dbReference type="PROSITE" id="PS50405">
    <property type="entry name" value="GST_CTER"/>
    <property type="match status" value="1"/>
</dbReference>
<dbReference type="CDD" id="cd03181">
    <property type="entry name" value="GST_C_EF1Bgamma_like"/>
    <property type="match status" value="1"/>
</dbReference>
<dbReference type="InterPro" id="IPR004045">
    <property type="entry name" value="Glutathione_S-Trfase_N"/>
</dbReference>
<evidence type="ECO:0000256" key="7">
    <source>
        <dbReference type="PROSITE-ProRule" id="PRU00519"/>
    </source>
</evidence>
<proteinExistence type="inferred from homology"/>
<evidence type="ECO:0000259" key="10">
    <source>
        <dbReference type="PROSITE" id="PS50404"/>
    </source>
</evidence>
<feature type="region of interest" description="Disordered" evidence="8">
    <location>
        <begin position="213"/>
        <end position="268"/>
    </location>
</feature>
<evidence type="ECO:0000256" key="5">
    <source>
        <dbReference type="ARBA" id="ARBA00022768"/>
    </source>
</evidence>
<dbReference type="Gene3D" id="3.40.30.10">
    <property type="entry name" value="Glutaredoxin"/>
    <property type="match status" value="1"/>
</dbReference>
<evidence type="ECO:0000256" key="6">
    <source>
        <dbReference type="ARBA" id="ARBA00022917"/>
    </source>
</evidence>
<dbReference type="InterPro" id="IPR036282">
    <property type="entry name" value="Glutathione-S-Trfase_C_sf"/>
</dbReference>
<dbReference type="SUPFAM" id="SSF52833">
    <property type="entry name" value="Thioredoxin-like"/>
    <property type="match status" value="1"/>
</dbReference>
<evidence type="ECO:0000259" key="9">
    <source>
        <dbReference type="PROSITE" id="PS50040"/>
    </source>
</evidence>
<dbReference type="PROSITE" id="PS50040">
    <property type="entry name" value="EF1G_C"/>
    <property type="match status" value="1"/>
</dbReference>
<dbReference type="PANTHER" id="PTHR43986">
    <property type="entry name" value="ELONGATION FACTOR 1-GAMMA"/>
    <property type="match status" value="1"/>
</dbReference>
<comment type="caution">
    <text evidence="12">The sequence shown here is derived from an EMBL/GenBank/DDBJ whole genome shotgun (WGS) entry which is preliminary data.</text>
</comment>
<evidence type="ECO:0000256" key="3">
    <source>
        <dbReference type="ARBA" id="ARBA00005861"/>
    </source>
</evidence>
<keyword evidence="13" id="KW-1185">Reference proteome</keyword>
<dbReference type="SUPFAM" id="SSF89942">
    <property type="entry name" value="eEF1-gamma domain"/>
    <property type="match status" value="1"/>
</dbReference>
<comment type="subunit">
    <text evidence="4">Homodimer.</text>
</comment>
<accession>A0ABR4QIH8</accession>
<name>A0ABR4QIH8_9CEST</name>
<dbReference type="CDD" id="cd03044">
    <property type="entry name" value="GST_N_EF1Bgamma"/>
    <property type="match status" value="1"/>
</dbReference>
<evidence type="ECO:0000256" key="4">
    <source>
        <dbReference type="ARBA" id="ARBA00011738"/>
    </source>
</evidence>
<organism evidence="12 13">
    <name type="scientific">Taenia crassiceps</name>
    <dbReference type="NCBI Taxonomy" id="6207"/>
    <lineage>
        <taxon>Eukaryota</taxon>
        <taxon>Metazoa</taxon>
        <taxon>Spiralia</taxon>
        <taxon>Lophotrochozoa</taxon>
        <taxon>Platyhelminthes</taxon>
        <taxon>Cestoda</taxon>
        <taxon>Eucestoda</taxon>
        <taxon>Cyclophyllidea</taxon>
        <taxon>Taeniidae</taxon>
        <taxon>Taenia</taxon>
    </lineage>
</organism>
<keyword evidence="5 7" id="KW-0251">Elongation factor</keyword>
<dbReference type="EMBL" id="JAKROA010000003">
    <property type="protein sequence ID" value="KAL5109254.1"/>
    <property type="molecule type" value="Genomic_DNA"/>
</dbReference>